<keyword evidence="4" id="KW-1185">Reference proteome</keyword>
<protein>
    <recommendedName>
        <fullName evidence="2">UPF0102 protein MCB1EB_2281</fullName>
    </recommendedName>
</protein>
<sequence length="128" mass="14528">MHKIAEQPRLKGAKKLGAEFETRALEYLQQRGMTLIARNVAYHRGEIDLIMRDAKNTLIFVEVRARASMRFGGAAASIGKTKRTRLILAARCYLAAWRGRLPVCRFDAVIFDGEQISWLMNIFGVDDD</sequence>
<dbReference type="SUPFAM" id="SSF52980">
    <property type="entry name" value="Restriction endonuclease-like"/>
    <property type="match status" value="1"/>
</dbReference>
<evidence type="ECO:0000313" key="3">
    <source>
        <dbReference type="EMBL" id="BBE10442.1"/>
    </source>
</evidence>
<dbReference type="Proteomes" id="UP000282597">
    <property type="component" value="Chromosome"/>
</dbReference>
<evidence type="ECO:0000256" key="1">
    <source>
        <dbReference type="ARBA" id="ARBA00006738"/>
    </source>
</evidence>
<reference evidence="3 4" key="1">
    <citation type="journal article" date="2018" name="Microbes Environ.">
        <title>Comparative Genomic Insights into Endofungal Lifestyles of Two Bacterial Endosymbionts, Mycoavidus cysteinexigens and Burkholderia rhizoxinica.</title>
        <authorList>
            <person name="Sharmin D."/>
            <person name="Guo Y."/>
            <person name="Nishizawa T."/>
            <person name="Ohshima S."/>
            <person name="Sato Y."/>
            <person name="Takashima Y."/>
            <person name="Narisawa K."/>
            <person name="Ohta H."/>
        </authorList>
    </citation>
    <scope>NUCLEOTIDE SEQUENCE [LARGE SCALE GENOMIC DNA]</scope>
    <source>
        <strain evidence="3 4">B1-EB</strain>
    </source>
</reference>
<dbReference type="PANTHER" id="PTHR34039">
    <property type="entry name" value="UPF0102 PROTEIN YRAN"/>
    <property type="match status" value="1"/>
</dbReference>
<dbReference type="NCBIfam" id="TIGR00252">
    <property type="entry name" value="YraN family protein"/>
    <property type="match status" value="1"/>
</dbReference>
<dbReference type="GO" id="GO:0003676">
    <property type="term" value="F:nucleic acid binding"/>
    <property type="evidence" value="ECO:0007669"/>
    <property type="project" value="InterPro"/>
</dbReference>
<organism evidence="3 4">
    <name type="scientific">Mycoavidus cysteinexigens</name>
    <dbReference type="NCBI Taxonomy" id="1553431"/>
    <lineage>
        <taxon>Bacteria</taxon>
        <taxon>Pseudomonadati</taxon>
        <taxon>Pseudomonadota</taxon>
        <taxon>Betaproteobacteria</taxon>
        <taxon>Burkholderiales</taxon>
        <taxon>Burkholderiaceae</taxon>
        <taxon>Mycoavidus</taxon>
    </lineage>
</organism>
<dbReference type="NCBIfam" id="NF009150">
    <property type="entry name" value="PRK12497.1-3"/>
    <property type="match status" value="1"/>
</dbReference>
<dbReference type="EMBL" id="AP018150">
    <property type="protein sequence ID" value="BBE10442.1"/>
    <property type="molecule type" value="Genomic_DNA"/>
</dbReference>
<dbReference type="AlphaFoldDB" id="A0A2Z6EYG3"/>
<evidence type="ECO:0000313" key="4">
    <source>
        <dbReference type="Proteomes" id="UP000282597"/>
    </source>
</evidence>
<dbReference type="RefSeq" id="WP_045364052.1">
    <property type="nucleotide sequence ID" value="NZ_AP018150.1"/>
</dbReference>
<evidence type="ECO:0000256" key="2">
    <source>
        <dbReference type="HAMAP-Rule" id="MF_00048"/>
    </source>
</evidence>
<comment type="similarity">
    <text evidence="1 2">Belongs to the UPF0102 family.</text>
</comment>
<dbReference type="InterPro" id="IPR011335">
    <property type="entry name" value="Restrct_endonuc-II-like"/>
</dbReference>
<accession>A0A2Z6EYG3</accession>
<name>A0A2Z6EYG3_9BURK</name>
<proteinExistence type="inferred from homology"/>
<dbReference type="KEGG" id="mcys:MCB1EB_2281"/>
<dbReference type="PANTHER" id="PTHR34039:SF1">
    <property type="entry name" value="UPF0102 PROTEIN YRAN"/>
    <property type="match status" value="1"/>
</dbReference>
<dbReference type="Gene3D" id="3.40.1350.10">
    <property type="match status" value="1"/>
</dbReference>
<gene>
    <name evidence="3" type="ORF">MCB1EB_2281</name>
</gene>
<dbReference type="Pfam" id="PF02021">
    <property type="entry name" value="UPF0102"/>
    <property type="match status" value="1"/>
</dbReference>
<dbReference type="InterPro" id="IPR011856">
    <property type="entry name" value="tRNA_endonuc-like_dom_sf"/>
</dbReference>
<dbReference type="InterPro" id="IPR003509">
    <property type="entry name" value="UPF0102_YraN-like"/>
</dbReference>
<dbReference type="HAMAP" id="MF_00048">
    <property type="entry name" value="UPF0102"/>
    <property type="match status" value="1"/>
</dbReference>